<dbReference type="GO" id="GO:0003700">
    <property type="term" value="F:DNA-binding transcription factor activity"/>
    <property type="evidence" value="ECO:0007669"/>
    <property type="project" value="TreeGrafter"/>
</dbReference>
<accession>A0A927N8K9</accession>
<dbReference type="GO" id="GO:0003677">
    <property type="term" value="F:DNA binding"/>
    <property type="evidence" value="ECO:0007669"/>
    <property type="project" value="UniProtKB-KW"/>
</dbReference>
<dbReference type="InterPro" id="IPR005471">
    <property type="entry name" value="Tscrpt_reg_IclR_N"/>
</dbReference>
<dbReference type="PANTHER" id="PTHR30136">
    <property type="entry name" value="HELIX-TURN-HELIX TRANSCRIPTIONAL REGULATOR, ICLR FAMILY"/>
    <property type="match status" value="1"/>
</dbReference>
<evidence type="ECO:0000313" key="7">
    <source>
        <dbReference type="Proteomes" id="UP000638648"/>
    </source>
</evidence>
<organism evidence="6 7">
    <name type="scientific">Actinopolymorpha pittospori</name>
    <dbReference type="NCBI Taxonomy" id="648752"/>
    <lineage>
        <taxon>Bacteria</taxon>
        <taxon>Bacillati</taxon>
        <taxon>Actinomycetota</taxon>
        <taxon>Actinomycetes</taxon>
        <taxon>Propionibacteriales</taxon>
        <taxon>Actinopolymorphaceae</taxon>
        <taxon>Actinopolymorpha</taxon>
    </lineage>
</organism>
<feature type="domain" description="HTH iclR-type" evidence="4">
    <location>
        <begin position="9"/>
        <end position="69"/>
    </location>
</feature>
<evidence type="ECO:0000259" key="4">
    <source>
        <dbReference type="PROSITE" id="PS51077"/>
    </source>
</evidence>
<proteinExistence type="predicted"/>
<dbReference type="GO" id="GO:0045892">
    <property type="term" value="P:negative regulation of DNA-templated transcription"/>
    <property type="evidence" value="ECO:0007669"/>
    <property type="project" value="TreeGrafter"/>
</dbReference>
<dbReference type="Pfam" id="PF09339">
    <property type="entry name" value="HTH_IclR"/>
    <property type="match status" value="1"/>
</dbReference>
<dbReference type="SUPFAM" id="SSF55781">
    <property type="entry name" value="GAF domain-like"/>
    <property type="match status" value="1"/>
</dbReference>
<gene>
    <name evidence="6" type="ORF">HEB94_009846</name>
</gene>
<keyword evidence="7" id="KW-1185">Reference proteome</keyword>
<evidence type="ECO:0000256" key="2">
    <source>
        <dbReference type="ARBA" id="ARBA00023125"/>
    </source>
</evidence>
<sequence>MRHDEYTPIGSVRRALRLLDVVAASDRPLPARALAHQTGEPLPTTNHLLRTLVHERHLRRVDDGYLLGDRVHALLRRGRDQLIAARAHPTLRMLNDELGCPAYFATYADGELRLLDVVDTPALPRFGDSLGLRDSAHAAALSSCLLACLPAPERAAHLRRQGVTSPRVEPYTDPTALYDRLAEPSPTDPETEEEYAGGTAIWVAAPVRGHSLLGALAVSVSRRRLPRFFERRSQLSHAARRIARVLEFVTTGP</sequence>
<evidence type="ECO:0000313" key="6">
    <source>
        <dbReference type="EMBL" id="MBE1612998.1"/>
    </source>
</evidence>
<dbReference type="Proteomes" id="UP000638648">
    <property type="component" value="Unassembled WGS sequence"/>
</dbReference>
<dbReference type="AlphaFoldDB" id="A0A927N8K9"/>
<keyword evidence="1" id="KW-0805">Transcription regulation</keyword>
<evidence type="ECO:0000256" key="1">
    <source>
        <dbReference type="ARBA" id="ARBA00023015"/>
    </source>
</evidence>
<dbReference type="PANTHER" id="PTHR30136:SF24">
    <property type="entry name" value="HTH-TYPE TRANSCRIPTIONAL REPRESSOR ALLR"/>
    <property type="match status" value="1"/>
</dbReference>
<protein>
    <submittedName>
        <fullName evidence="6">DNA-binding IclR family transcriptional regulator</fullName>
    </submittedName>
</protein>
<keyword evidence="2 6" id="KW-0238">DNA-binding</keyword>
<dbReference type="PROSITE" id="PS51077">
    <property type="entry name" value="HTH_ICLR"/>
    <property type="match status" value="1"/>
</dbReference>
<keyword evidence="3" id="KW-0804">Transcription</keyword>
<dbReference type="RefSeq" id="WP_337918478.1">
    <property type="nucleotide sequence ID" value="NZ_BAABJL010000081.1"/>
</dbReference>
<dbReference type="SUPFAM" id="SSF46785">
    <property type="entry name" value="Winged helix' DNA-binding domain"/>
    <property type="match status" value="1"/>
</dbReference>
<dbReference type="EMBL" id="JADBEM010000001">
    <property type="protein sequence ID" value="MBE1612998.1"/>
    <property type="molecule type" value="Genomic_DNA"/>
</dbReference>
<evidence type="ECO:0000259" key="5">
    <source>
        <dbReference type="PROSITE" id="PS51078"/>
    </source>
</evidence>
<dbReference type="InterPro" id="IPR029016">
    <property type="entry name" value="GAF-like_dom_sf"/>
</dbReference>
<dbReference type="Pfam" id="PF01614">
    <property type="entry name" value="IclR_C"/>
    <property type="match status" value="1"/>
</dbReference>
<dbReference type="InterPro" id="IPR036390">
    <property type="entry name" value="WH_DNA-bd_sf"/>
</dbReference>
<name>A0A927N8K9_9ACTN</name>
<dbReference type="InterPro" id="IPR036388">
    <property type="entry name" value="WH-like_DNA-bd_sf"/>
</dbReference>
<dbReference type="PROSITE" id="PS51078">
    <property type="entry name" value="ICLR_ED"/>
    <property type="match status" value="1"/>
</dbReference>
<feature type="domain" description="IclR-ED" evidence="5">
    <location>
        <begin position="70"/>
        <end position="248"/>
    </location>
</feature>
<reference evidence="6" key="1">
    <citation type="submission" date="2020-10" db="EMBL/GenBank/DDBJ databases">
        <title>Sequencing the genomes of 1000 actinobacteria strains.</title>
        <authorList>
            <person name="Klenk H.-P."/>
        </authorList>
    </citation>
    <scope>NUCLEOTIDE SEQUENCE</scope>
    <source>
        <strain evidence="6">DSM 45354</strain>
    </source>
</reference>
<evidence type="ECO:0000256" key="3">
    <source>
        <dbReference type="ARBA" id="ARBA00023163"/>
    </source>
</evidence>
<dbReference type="Gene3D" id="1.10.10.10">
    <property type="entry name" value="Winged helix-like DNA-binding domain superfamily/Winged helix DNA-binding domain"/>
    <property type="match status" value="1"/>
</dbReference>
<comment type="caution">
    <text evidence="6">The sequence shown here is derived from an EMBL/GenBank/DDBJ whole genome shotgun (WGS) entry which is preliminary data.</text>
</comment>
<dbReference type="Gene3D" id="3.30.450.40">
    <property type="match status" value="1"/>
</dbReference>
<dbReference type="InterPro" id="IPR050707">
    <property type="entry name" value="HTH_MetabolicPath_Reg"/>
</dbReference>
<dbReference type="SMART" id="SM00346">
    <property type="entry name" value="HTH_ICLR"/>
    <property type="match status" value="1"/>
</dbReference>
<dbReference type="InterPro" id="IPR014757">
    <property type="entry name" value="Tscrpt_reg_IclR_C"/>
</dbReference>